<dbReference type="HOGENOM" id="CLU_1390460_0_0_1"/>
<keyword evidence="4 5" id="KW-0342">GTP-binding</keyword>
<dbReference type="GO" id="GO:0005525">
    <property type="term" value="F:GTP binding"/>
    <property type="evidence" value="ECO:0007669"/>
    <property type="project" value="UniProtKB-KW"/>
</dbReference>
<keyword evidence="3 5" id="KW-0378">Hydrolase</keyword>
<reference evidence="6 7" key="1">
    <citation type="journal article" date="2008" name="Nature">
        <title>The genome of Laccaria bicolor provides insights into mycorrhizal symbiosis.</title>
        <authorList>
            <person name="Martin F."/>
            <person name="Aerts A."/>
            <person name="Ahren D."/>
            <person name="Brun A."/>
            <person name="Danchin E.G.J."/>
            <person name="Duchaussoy F."/>
            <person name="Gibon J."/>
            <person name="Kohler A."/>
            <person name="Lindquist E."/>
            <person name="Pereda V."/>
            <person name="Salamov A."/>
            <person name="Shapiro H.J."/>
            <person name="Wuyts J."/>
            <person name="Blaudez D."/>
            <person name="Buee M."/>
            <person name="Brokstein P."/>
            <person name="Canbaeck B."/>
            <person name="Cohen D."/>
            <person name="Courty P.E."/>
            <person name="Coutinho P.M."/>
            <person name="Delaruelle C."/>
            <person name="Detter J.C."/>
            <person name="Deveau A."/>
            <person name="DiFazio S."/>
            <person name="Duplessis S."/>
            <person name="Fraissinet-Tachet L."/>
            <person name="Lucic E."/>
            <person name="Frey-Klett P."/>
            <person name="Fourrey C."/>
            <person name="Feussner I."/>
            <person name="Gay G."/>
            <person name="Grimwood J."/>
            <person name="Hoegger P.J."/>
            <person name="Jain P."/>
            <person name="Kilaru S."/>
            <person name="Labbe J."/>
            <person name="Lin Y.C."/>
            <person name="Legue V."/>
            <person name="Le Tacon F."/>
            <person name="Marmeisse R."/>
            <person name="Melayah D."/>
            <person name="Montanini B."/>
            <person name="Muratet M."/>
            <person name="Nehls U."/>
            <person name="Niculita-Hirzel H."/>
            <person name="Oudot-Le Secq M.P."/>
            <person name="Peter M."/>
            <person name="Quesneville H."/>
            <person name="Rajashekar B."/>
            <person name="Reich M."/>
            <person name="Rouhier N."/>
            <person name="Schmutz J."/>
            <person name="Yin T."/>
            <person name="Chalot M."/>
            <person name="Henrissat B."/>
            <person name="Kuees U."/>
            <person name="Lucas S."/>
            <person name="Van de Peer Y."/>
            <person name="Podila G.K."/>
            <person name="Polle A."/>
            <person name="Pukkila P.J."/>
            <person name="Richardson P.M."/>
            <person name="Rouze P."/>
            <person name="Sanders I.R."/>
            <person name="Stajich J.E."/>
            <person name="Tunlid A."/>
            <person name="Tuskan G."/>
            <person name="Grigoriev I.V."/>
        </authorList>
    </citation>
    <scope>NUCLEOTIDE SEQUENCE [LARGE SCALE GENOMIC DNA]</scope>
    <source>
        <strain evidence="7">S238N-H82 / ATCC MYA-4686</strain>
    </source>
</reference>
<name>B0DHN1_LACBS</name>
<evidence type="ECO:0000256" key="1">
    <source>
        <dbReference type="ARBA" id="ARBA00005290"/>
    </source>
</evidence>
<dbReference type="Gene3D" id="3.40.50.300">
    <property type="entry name" value="P-loop containing nucleotide triphosphate hydrolases"/>
    <property type="match status" value="1"/>
</dbReference>
<comment type="subunit">
    <text evidence="5">Binds to RNA polymerase II (RNAPII).</text>
</comment>
<dbReference type="PANTHER" id="PTHR21231:SF3">
    <property type="entry name" value="GPN-LOOP GTPASE 2"/>
    <property type="match status" value="1"/>
</dbReference>
<evidence type="ECO:0000256" key="5">
    <source>
        <dbReference type="RuleBase" id="RU365059"/>
    </source>
</evidence>
<dbReference type="InterPro" id="IPR004130">
    <property type="entry name" value="Gpn"/>
</dbReference>
<proteinExistence type="inferred from homology"/>
<dbReference type="GeneID" id="6079124"/>
<protein>
    <recommendedName>
        <fullName evidence="5">GPN-loop GTPase 2</fullName>
    </recommendedName>
</protein>
<dbReference type="OrthoDB" id="5839at2759"/>
<dbReference type="STRING" id="486041.B0DHN1"/>
<dbReference type="PANTHER" id="PTHR21231">
    <property type="entry name" value="XPA-BINDING PROTEIN 1-RELATED"/>
    <property type="match status" value="1"/>
</dbReference>
<organism evidence="7">
    <name type="scientific">Laccaria bicolor (strain S238N-H82 / ATCC MYA-4686)</name>
    <name type="common">Bicoloured deceiver</name>
    <name type="synonym">Laccaria laccata var. bicolor</name>
    <dbReference type="NCBI Taxonomy" id="486041"/>
    <lineage>
        <taxon>Eukaryota</taxon>
        <taxon>Fungi</taxon>
        <taxon>Dikarya</taxon>
        <taxon>Basidiomycota</taxon>
        <taxon>Agaricomycotina</taxon>
        <taxon>Agaricomycetes</taxon>
        <taxon>Agaricomycetidae</taxon>
        <taxon>Agaricales</taxon>
        <taxon>Agaricineae</taxon>
        <taxon>Hydnangiaceae</taxon>
        <taxon>Laccaria</taxon>
    </lineage>
</organism>
<keyword evidence="7" id="KW-1185">Reference proteome</keyword>
<keyword evidence="2 5" id="KW-0547">Nucleotide-binding</keyword>
<evidence type="ECO:0000256" key="2">
    <source>
        <dbReference type="ARBA" id="ARBA00022741"/>
    </source>
</evidence>
<evidence type="ECO:0000313" key="6">
    <source>
        <dbReference type="EMBL" id="EDR05863.1"/>
    </source>
</evidence>
<comment type="similarity">
    <text evidence="1 5">Belongs to the GPN-loop GTPase family.</text>
</comment>
<gene>
    <name evidence="6" type="ORF">LACBIDRAFT_302442</name>
</gene>
<dbReference type="Proteomes" id="UP000001194">
    <property type="component" value="Unassembled WGS sequence"/>
</dbReference>
<dbReference type="InterPro" id="IPR027417">
    <property type="entry name" value="P-loop_NTPase"/>
</dbReference>
<dbReference type="AlphaFoldDB" id="B0DHN1"/>
<dbReference type="GO" id="GO:0005737">
    <property type="term" value="C:cytoplasm"/>
    <property type="evidence" value="ECO:0007669"/>
    <property type="project" value="TreeGrafter"/>
</dbReference>
<dbReference type="EMBL" id="DS547111">
    <property type="protein sequence ID" value="EDR05863.1"/>
    <property type="molecule type" value="Genomic_DNA"/>
</dbReference>
<evidence type="ECO:0000313" key="7">
    <source>
        <dbReference type="Proteomes" id="UP000001194"/>
    </source>
</evidence>
<dbReference type="GO" id="GO:0003924">
    <property type="term" value="F:GTPase activity"/>
    <property type="evidence" value="ECO:0007669"/>
    <property type="project" value="TreeGrafter"/>
</dbReference>
<dbReference type="KEGG" id="lbc:LACBIDRAFT_302442"/>
<accession>B0DHN1</accession>
<dbReference type="RefSeq" id="XP_001883539.1">
    <property type="nucleotide sequence ID" value="XM_001883504.1"/>
</dbReference>
<sequence length="196" mass="21721">MGRLLIGTEDRTGLNCTTPFDEIVCSSADSGKLTYWYGKHQLFTTLSQPIFIVNLNSANDNISYPCALPPRFAALNMAMISLAEDYSLVGFKTLAVEDKTSMINLTCVINRATRYSYITPPSSNPPHGTLNDTAAPPSICANTSALFSSAVGEMKGIRSDVRDIQERWLDAFEREWRKEGEAGRARIRERKGGCWN</sequence>
<evidence type="ECO:0000256" key="4">
    <source>
        <dbReference type="ARBA" id="ARBA00023134"/>
    </source>
</evidence>
<dbReference type="InParanoid" id="B0DHN1"/>
<evidence type="ECO:0000256" key="3">
    <source>
        <dbReference type="ARBA" id="ARBA00022801"/>
    </source>
</evidence>
<comment type="function">
    <text evidence="5">Small GTPase required for proper localization of RNA polymerase II and III (RNAPII and RNAPIII). May act at an RNAP assembly step prior to nuclear import.</text>
</comment>